<dbReference type="SUPFAM" id="SSF54106">
    <property type="entry name" value="LysM domain"/>
    <property type="match status" value="1"/>
</dbReference>
<dbReference type="CDD" id="cd00118">
    <property type="entry name" value="LysM"/>
    <property type="match status" value="1"/>
</dbReference>
<evidence type="ECO:0000259" key="2">
    <source>
        <dbReference type="PROSITE" id="PS51782"/>
    </source>
</evidence>
<evidence type="ECO:0000313" key="3">
    <source>
        <dbReference type="EMBL" id="BDV31944.1"/>
    </source>
</evidence>
<dbReference type="Proteomes" id="UP001317779">
    <property type="component" value="Chromosome"/>
</dbReference>
<dbReference type="InterPro" id="IPR018392">
    <property type="entry name" value="LysM"/>
</dbReference>
<dbReference type="EMBL" id="AP027141">
    <property type="protein sequence ID" value="BDV31944.1"/>
    <property type="molecule type" value="Genomic_DNA"/>
</dbReference>
<reference evidence="3 4" key="1">
    <citation type="submission" date="2022-12" db="EMBL/GenBank/DDBJ databases">
        <title>Microbacterium terricola strain KV-448 chromosome, complete genome.</title>
        <authorList>
            <person name="Oshima T."/>
            <person name="Moriya T."/>
            <person name="Bessho Y."/>
        </authorList>
    </citation>
    <scope>NUCLEOTIDE SEQUENCE [LARGE SCALE GENOMIC DNA]</scope>
    <source>
        <strain evidence="3 4">KV-448</strain>
    </source>
</reference>
<name>A0ABM8E1X3_9MICO</name>
<evidence type="ECO:0000313" key="4">
    <source>
        <dbReference type="Proteomes" id="UP001317779"/>
    </source>
</evidence>
<dbReference type="InterPro" id="IPR036779">
    <property type="entry name" value="LysM_dom_sf"/>
</dbReference>
<feature type="region of interest" description="Disordered" evidence="1">
    <location>
        <begin position="43"/>
        <end position="72"/>
    </location>
</feature>
<dbReference type="PROSITE" id="PS51782">
    <property type="entry name" value="LYSM"/>
    <property type="match status" value="1"/>
</dbReference>
<sequence>MSRAVTIAAATGAVVIICLAALSAPAIVATWAAVSPFVDTAASALASPSPSSPPGAADEESDPASSDPDVLNPEQEGAIVLTLQQKEGPGDCEASAMITTPWHTQGNEPVELRGELTDMGATEFAGGPVGYNADGLIESYTVQPGDTLIGIGERFCIDFVTVGVYNHRFGSSEIQPGDVLVLRPDPTAPWTP</sequence>
<keyword evidence="4" id="KW-1185">Reference proteome</keyword>
<dbReference type="Gene3D" id="3.10.350.10">
    <property type="entry name" value="LysM domain"/>
    <property type="match status" value="1"/>
</dbReference>
<evidence type="ECO:0000256" key="1">
    <source>
        <dbReference type="SAM" id="MobiDB-lite"/>
    </source>
</evidence>
<organism evidence="3 4">
    <name type="scientific">Microbacterium terricola</name>
    <dbReference type="NCBI Taxonomy" id="344163"/>
    <lineage>
        <taxon>Bacteria</taxon>
        <taxon>Bacillati</taxon>
        <taxon>Actinomycetota</taxon>
        <taxon>Actinomycetes</taxon>
        <taxon>Micrococcales</taxon>
        <taxon>Microbacteriaceae</taxon>
        <taxon>Microbacterium</taxon>
    </lineage>
</organism>
<protein>
    <recommendedName>
        <fullName evidence="2">LysM domain-containing protein</fullName>
    </recommendedName>
</protein>
<gene>
    <name evidence="3" type="ORF">Microterr_26040</name>
</gene>
<dbReference type="Pfam" id="PF01476">
    <property type="entry name" value="LysM"/>
    <property type="match status" value="1"/>
</dbReference>
<feature type="domain" description="LysM" evidence="2">
    <location>
        <begin position="138"/>
        <end position="182"/>
    </location>
</feature>
<proteinExistence type="predicted"/>
<dbReference type="RefSeq" id="WP_263797470.1">
    <property type="nucleotide sequence ID" value="NZ_AP027141.1"/>
</dbReference>
<accession>A0ABM8E1X3</accession>